<dbReference type="PANTHER" id="PTHR46494">
    <property type="entry name" value="CORA FAMILY METAL ION TRANSPORTER (EUROFUNG)"/>
    <property type="match status" value="1"/>
</dbReference>
<comment type="similarity">
    <text evidence="2 12">Belongs to the CorA metal ion transporter (MIT) (TC 1.A.35) family.</text>
</comment>
<keyword evidence="14" id="KW-1185">Reference proteome</keyword>
<evidence type="ECO:0000256" key="6">
    <source>
        <dbReference type="ARBA" id="ARBA00022842"/>
    </source>
</evidence>
<dbReference type="GO" id="GO:0005886">
    <property type="term" value="C:plasma membrane"/>
    <property type="evidence" value="ECO:0007669"/>
    <property type="project" value="UniProtKB-SubCell"/>
</dbReference>
<name>A0A0W0YKX6_9GAMM</name>
<dbReference type="InterPro" id="IPR002523">
    <property type="entry name" value="MgTranspt_CorA/ZnTranspt_ZntB"/>
</dbReference>
<evidence type="ECO:0000256" key="12">
    <source>
        <dbReference type="RuleBase" id="RU362010"/>
    </source>
</evidence>
<dbReference type="GO" id="GO:0015095">
    <property type="term" value="F:magnesium ion transmembrane transporter activity"/>
    <property type="evidence" value="ECO:0007669"/>
    <property type="project" value="UniProtKB-UniRule"/>
</dbReference>
<dbReference type="NCBIfam" id="TIGR00383">
    <property type="entry name" value="corA"/>
    <property type="match status" value="1"/>
</dbReference>
<dbReference type="STRING" id="1122169.Lsha_2363"/>
<dbReference type="EMBL" id="LNYW01000066">
    <property type="protein sequence ID" value="KTD57522.1"/>
    <property type="molecule type" value="Genomic_DNA"/>
</dbReference>
<reference evidence="13 14" key="1">
    <citation type="submission" date="2015-11" db="EMBL/GenBank/DDBJ databases">
        <title>Genomic analysis of 38 Legionella species identifies large and diverse effector repertoires.</title>
        <authorList>
            <person name="Burstein D."/>
            <person name="Amaro F."/>
            <person name="Zusman T."/>
            <person name="Lifshitz Z."/>
            <person name="Cohen O."/>
            <person name="Gilbert J.A."/>
            <person name="Pupko T."/>
            <person name="Shuman H.A."/>
            <person name="Segal G."/>
        </authorList>
    </citation>
    <scope>NUCLEOTIDE SEQUENCE [LARGE SCALE GENOMIC DNA]</scope>
    <source>
        <strain evidence="13 14">ATCC 49655</strain>
    </source>
</reference>
<dbReference type="Gene3D" id="1.20.58.340">
    <property type="entry name" value="Magnesium transport protein CorA, transmembrane region"/>
    <property type="match status" value="2"/>
</dbReference>
<keyword evidence="4 12" id="KW-1003">Cell membrane</keyword>
<sequence>MHHHKKQASSKAGLLPGTAVYVGENPPQPTRVNVHIYDAKNYKVLTELNFKAINEALSQGMHVWIDVYGLADTDKITKLCLEYKIHPLVIEDLLNTRQRPKLDVIDDYLFIVFKLLESPSDCLSYSSEQFSLIIKHNILITFRESDKYDLSSLYKRLSAEHSLVREHSSDYLTYLVMDYIIDDYFNFVETTANLLEEIEDKLINKPESIELQSLYSIKRRTMTLRKTISPLRDIVHLLLLDDGGLINNRYNLYFRDLHDHCLRLVESIDLHREMTASMLDIYLSTINNRMSETMKILTLFASIFIPLTFIAGVYGMNFKFMPELNWRYGYPIVLTGMILLVVLMLYYFKRKKLF</sequence>
<evidence type="ECO:0000256" key="9">
    <source>
        <dbReference type="ARBA" id="ARBA00023136"/>
    </source>
</evidence>
<evidence type="ECO:0000256" key="8">
    <source>
        <dbReference type="ARBA" id="ARBA00023065"/>
    </source>
</evidence>
<comment type="function">
    <text evidence="11">Mediates influx of magnesium ions. Alternates between open and closed states. Activated by low cytoplasmic Mg(2+) levels. Inactive when cytoplasmic Mg(2+) levels are high.</text>
</comment>
<organism evidence="13 14">
    <name type="scientific">Legionella shakespearei DSM 23087</name>
    <dbReference type="NCBI Taxonomy" id="1122169"/>
    <lineage>
        <taxon>Bacteria</taxon>
        <taxon>Pseudomonadati</taxon>
        <taxon>Pseudomonadota</taxon>
        <taxon>Gammaproteobacteria</taxon>
        <taxon>Legionellales</taxon>
        <taxon>Legionellaceae</taxon>
        <taxon>Legionella</taxon>
    </lineage>
</organism>
<protein>
    <recommendedName>
        <fullName evidence="12">Magnesium transport protein CorA</fullName>
    </recommendedName>
</protein>
<dbReference type="OrthoDB" id="9803416at2"/>
<keyword evidence="5 12" id="KW-0812">Transmembrane</keyword>
<dbReference type="RefSeq" id="WP_018578328.1">
    <property type="nucleotide sequence ID" value="NZ_KB892434.1"/>
</dbReference>
<dbReference type="AlphaFoldDB" id="A0A0W0YKX6"/>
<dbReference type="PANTHER" id="PTHR46494:SF1">
    <property type="entry name" value="CORA FAMILY METAL ION TRANSPORTER (EUROFUNG)"/>
    <property type="match status" value="1"/>
</dbReference>
<evidence type="ECO:0000256" key="4">
    <source>
        <dbReference type="ARBA" id="ARBA00022475"/>
    </source>
</evidence>
<dbReference type="SUPFAM" id="SSF144083">
    <property type="entry name" value="Magnesium transport protein CorA, transmembrane region"/>
    <property type="match status" value="1"/>
</dbReference>
<dbReference type="PATRIC" id="fig|1122169.6.peg.2713"/>
<dbReference type="Proteomes" id="UP000054600">
    <property type="component" value="Unassembled WGS sequence"/>
</dbReference>
<evidence type="ECO:0000313" key="14">
    <source>
        <dbReference type="Proteomes" id="UP000054600"/>
    </source>
</evidence>
<comment type="caution">
    <text evidence="13">The sequence shown here is derived from an EMBL/GenBank/DDBJ whole genome shotgun (WGS) entry which is preliminary data.</text>
</comment>
<dbReference type="GO" id="GO:0015087">
    <property type="term" value="F:cobalt ion transmembrane transporter activity"/>
    <property type="evidence" value="ECO:0007669"/>
    <property type="project" value="UniProtKB-UniRule"/>
</dbReference>
<evidence type="ECO:0000256" key="1">
    <source>
        <dbReference type="ARBA" id="ARBA00004651"/>
    </source>
</evidence>
<evidence type="ECO:0000313" key="13">
    <source>
        <dbReference type="EMBL" id="KTD57522.1"/>
    </source>
</evidence>
<dbReference type="eggNOG" id="COG0598">
    <property type="taxonomic scope" value="Bacteria"/>
</dbReference>
<comment type="subcellular location">
    <subcellularLocation>
        <location evidence="1">Cell membrane</location>
        <topology evidence="1">Multi-pass membrane protein</topology>
    </subcellularLocation>
    <subcellularLocation>
        <location evidence="12">Membrane</location>
        <topology evidence="12">Multi-pass membrane protein</topology>
    </subcellularLocation>
</comment>
<keyword evidence="6 12" id="KW-0460">Magnesium</keyword>
<gene>
    <name evidence="12 13" type="primary">corA</name>
    <name evidence="13" type="ORF">Lsha_2363</name>
</gene>
<comment type="catalytic activity">
    <reaction evidence="10">
        <text>Mg(2+)(in) = Mg(2+)(out)</text>
        <dbReference type="Rhea" id="RHEA:29827"/>
        <dbReference type="ChEBI" id="CHEBI:18420"/>
    </reaction>
</comment>
<dbReference type="SUPFAM" id="SSF143865">
    <property type="entry name" value="CorA soluble domain-like"/>
    <property type="match status" value="1"/>
</dbReference>
<evidence type="ECO:0000256" key="2">
    <source>
        <dbReference type="ARBA" id="ARBA00009765"/>
    </source>
</evidence>
<keyword evidence="3 12" id="KW-0813">Transport</keyword>
<evidence type="ECO:0000256" key="11">
    <source>
        <dbReference type="ARBA" id="ARBA00045497"/>
    </source>
</evidence>
<dbReference type="FunFam" id="1.20.58.340:FF:000004">
    <property type="entry name" value="Magnesium transport protein CorA"/>
    <property type="match status" value="1"/>
</dbReference>
<feature type="transmembrane region" description="Helical" evidence="12">
    <location>
        <begin position="328"/>
        <end position="348"/>
    </location>
</feature>
<dbReference type="Gene3D" id="3.30.460.20">
    <property type="entry name" value="CorA soluble domain-like"/>
    <property type="match status" value="1"/>
</dbReference>
<evidence type="ECO:0000256" key="7">
    <source>
        <dbReference type="ARBA" id="ARBA00022989"/>
    </source>
</evidence>
<dbReference type="InterPro" id="IPR045861">
    <property type="entry name" value="CorA_cytoplasmic_dom"/>
</dbReference>
<keyword evidence="8 12" id="KW-0406">Ion transport</keyword>
<dbReference type="CDD" id="cd12828">
    <property type="entry name" value="TmCorA-like_1"/>
    <property type="match status" value="1"/>
</dbReference>
<feature type="transmembrane region" description="Helical" evidence="12">
    <location>
        <begin position="296"/>
        <end position="316"/>
    </location>
</feature>
<dbReference type="Pfam" id="PF01544">
    <property type="entry name" value="CorA"/>
    <property type="match status" value="1"/>
</dbReference>
<dbReference type="GO" id="GO:0000287">
    <property type="term" value="F:magnesium ion binding"/>
    <property type="evidence" value="ECO:0007669"/>
    <property type="project" value="TreeGrafter"/>
</dbReference>
<evidence type="ECO:0000256" key="5">
    <source>
        <dbReference type="ARBA" id="ARBA00022692"/>
    </source>
</evidence>
<evidence type="ECO:0000256" key="10">
    <source>
        <dbReference type="ARBA" id="ARBA00034269"/>
    </source>
</evidence>
<dbReference type="InterPro" id="IPR004488">
    <property type="entry name" value="Mg/Co-transport_prot_CorA"/>
</dbReference>
<proteinExistence type="inferred from homology"/>
<keyword evidence="7 12" id="KW-1133">Transmembrane helix</keyword>
<keyword evidence="9 12" id="KW-0472">Membrane</keyword>
<accession>A0A0W0YKX6</accession>
<dbReference type="InterPro" id="IPR045863">
    <property type="entry name" value="CorA_TM1_TM2"/>
</dbReference>
<evidence type="ECO:0000256" key="3">
    <source>
        <dbReference type="ARBA" id="ARBA00022448"/>
    </source>
</evidence>
<dbReference type="GO" id="GO:0050897">
    <property type="term" value="F:cobalt ion binding"/>
    <property type="evidence" value="ECO:0007669"/>
    <property type="project" value="TreeGrafter"/>
</dbReference>